<comment type="catalytic activity">
    <reaction evidence="1">
        <text>ATP + protein L-histidine = ADP + protein N-phospho-L-histidine.</text>
        <dbReference type="EC" id="2.7.13.3"/>
    </reaction>
</comment>
<feature type="domain" description="Histidine kinase" evidence="11">
    <location>
        <begin position="1030"/>
        <end position="1245"/>
    </location>
</feature>
<dbReference type="OrthoDB" id="9776727at2"/>
<dbReference type="Gene3D" id="3.30.565.10">
    <property type="entry name" value="Histidine kinase-like ATPase, C-terminal domain"/>
    <property type="match status" value="1"/>
</dbReference>
<feature type="signal peptide" evidence="10">
    <location>
        <begin position="1"/>
        <end position="20"/>
    </location>
</feature>
<dbReference type="InterPro" id="IPR004358">
    <property type="entry name" value="Sig_transdc_His_kin-like_C"/>
</dbReference>
<feature type="transmembrane region" description="Helical" evidence="9">
    <location>
        <begin position="449"/>
        <end position="468"/>
    </location>
</feature>
<evidence type="ECO:0000313" key="13">
    <source>
        <dbReference type="Proteomes" id="UP000295197"/>
    </source>
</evidence>
<dbReference type="CDD" id="cd00075">
    <property type="entry name" value="HATPase"/>
    <property type="match status" value="1"/>
</dbReference>
<evidence type="ECO:0000256" key="5">
    <source>
        <dbReference type="ARBA" id="ARBA00022741"/>
    </source>
</evidence>
<dbReference type="Proteomes" id="UP000295197">
    <property type="component" value="Unassembled WGS sequence"/>
</dbReference>
<keyword evidence="9" id="KW-0812">Transmembrane</keyword>
<keyword evidence="5" id="KW-0547">Nucleotide-binding</keyword>
<dbReference type="Gene3D" id="1.10.287.130">
    <property type="match status" value="1"/>
</dbReference>
<dbReference type="InterPro" id="IPR036890">
    <property type="entry name" value="HATPase_C_sf"/>
</dbReference>
<evidence type="ECO:0000313" key="12">
    <source>
        <dbReference type="EMBL" id="TCV10359.1"/>
    </source>
</evidence>
<evidence type="ECO:0000256" key="9">
    <source>
        <dbReference type="SAM" id="Phobius"/>
    </source>
</evidence>
<dbReference type="InterPro" id="IPR003594">
    <property type="entry name" value="HATPase_dom"/>
</dbReference>
<feature type="transmembrane region" description="Helical" evidence="9">
    <location>
        <begin position="371"/>
        <end position="395"/>
    </location>
</feature>
<dbReference type="InterPro" id="IPR036097">
    <property type="entry name" value="HisK_dim/P_sf"/>
</dbReference>
<dbReference type="GO" id="GO:0000155">
    <property type="term" value="F:phosphorelay sensor kinase activity"/>
    <property type="evidence" value="ECO:0007669"/>
    <property type="project" value="InterPro"/>
</dbReference>
<dbReference type="GO" id="GO:0005524">
    <property type="term" value="F:ATP binding"/>
    <property type="evidence" value="ECO:0007669"/>
    <property type="project" value="UniProtKB-KW"/>
</dbReference>
<feature type="transmembrane region" description="Helical" evidence="9">
    <location>
        <begin position="285"/>
        <end position="305"/>
    </location>
</feature>
<feature type="transmembrane region" description="Helical" evidence="9">
    <location>
        <begin position="714"/>
        <end position="735"/>
    </location>
</feature>
<feature type="transmembrane region" description="Helical" evidence="9">
    <location>
        <begin position="205"/>
        <end position="226"/>
    </location>
</feature>
<evidence type="ECO:0000256" key="10">
    <source>
        <dbReference type="SAM" id="SignalP"/>
    </source>
</evidence>
<keyword evidence="7" id="KW-0067">ATP-binding</keyword>
<feature type="transmembrane region" description="Helical" evidence="9">
    <location>
        <begin position="940"/>
        <end position="958"/>
    </location>
</feature>
<feature type="transmembrane region" description="Helical" evidence="9">
    <location>
        <begin position="407"/>
        <end position="437"/>
    </location>
</feature>
<keyword evidence="6 12" id="KW-0418">Kinase</keyword>
<proteinExistence type="predicted"/>
<feature type="transmembrane region" description="Helical" evidence="9">
    <location>
        <begin position="238"/>
        <end position="255"/>
    </location>
</feature>
<feature type="transmembrane region" description="Helical" evidence="9">
    <location>
        <begin position="320"/>
        <end position="336"/>
    </location>
</feature>
<dbReference type="RefSeq" id="WP_132778310.1">
    <property type="nucleotide sequence ID" value="NZ_SMBZ01000034.1"/>
</dbReference>
<dbReference type="Gene3D" id="6.10.340.10">
    <property type="match status" value="1"/>
</dbReference>
<evidence type="ECO:0000256" key="4">
    <source>
        <dbReference type="ARBA" id="ARBA00022679"/>
    </source>
</evidence>
<dbReference type="SUPFAM" id="SSF47384">
    <property type="entry name" value="Homodimeric domain of signal transducing histidine kinase"/>
    <property type="match status" value="1"/>
</dbReference>
<gene>
    <name evidence="12" type="ORF">EDC17_103435</name>
</gene>
<keyword evidence="13" id="KW-1185">Reference proteome</keyword>
<protein>
    <recommendedName>
        <fullName evidence="2">histidine kinase</fullName>
        <ecNumber evidence="2">2.7.13.3</ecNumber>
    </recommendedName>
</protein>
<reference evidence="12 13" key="1">
    <citation type="submission" date="2019-03" db="EMBL/GenBank/DDBJ databases">
        <title>Genomic Encyclopedia of Type Strains, Phase IV (KMG-IV): sequencing the most valuable type-strain genomes for metagenomic binning, comparative biology and taxonomic classification.</title>
        <authorList>
            <person name="Goeker M."/>
        </authorList>
    </citation>
    <scope>NUCLEOTIDE SEQUENCE [LARGE SCALE GENOMIC DNA]</scope>
    <source>
        <strain evidence="12 13">DSM 22362</strain>
    </source>
</reference>
<keyword evidence="8" id="KW-0902">Two-component regulatory system</keyword>
<evidence type="ECO:0000256" key="8">
    <source>
        <dbReference type="ARBA" id="ARBA00023012"/>
    </source>
</evidence>
<evidence type="ECO:0000256" key="3">
    <source>
        <dbReference type="ARBA" id="ARBA00022553"/>
    </source>
</evidence>
<dbReference type="AlphaFoldDB" id="A0A4V2VU28"/>
<dbReference type="InterPro" id="IPR003661">
    <property type="entry name" value="HisK_dim/P_dom"/>
</dbReference>
<keyword evidence="4" id="KW-0808">Transferase</keyword>
<evidence type="ECO:0000259" key="11">
    <source>
        <dbReference type="PROSITE" id="PS50109"/>
    </source>
</evidence>
<evidence type="ECO:0000256" key="2">
    <source>
        <dbReference type="ARBA" id="ARBA00012438"/>
    </source>
</evidence>
<dbReference type="InterPro" id="IPR005467">
    <property type="entry name" value="His_kinase_dom"/>
</dbReference>
<evidence type="ECO:0000256" key="7">
    <source>
        <dbReference type="ARBA" id="ARBA00022840"/>
    </source>
</evidence>
<name>A0A4V2VU28_9SPHI</name>
<dbReference type="PRINTS" id="PR00344">
    <property type="entry name" value="BCTRLSENSOR"/>
</dbReference>
<keyword evidence="3" id="KW-0597">Phosphoprotein</keyword>
<feature type="transmembrane region" description="Helical" evidence="9">
    <location>
        <begin position="772"/>
        <end position="792"/>
    </location>
</feature>
<evidence type="ECO:0000256" key="1">
    <source>
        <dbReference type="ARBA" id="ARBA00000085"/>
    </source>
</evidence>
<keyword evidence="9" id="KW-0472">Membrane</keyword>
<dbReference type="Pfam" id="PF02518">
    <property type="entry name" value="HATPase_c"/>
    <property type="match status" value="1"/>
</dbReference>
<dbReference type="SMART" id="SM00387">
    <property type="entry name" value="HATPase_c"/>
    <property type="match status" value="1"/>
</dbReference>
<dbReference type="EC" id="2.7.13.3" evidence="2"/>
<dbReference type="SMART" id="SM00388">
    <property type="entry name" value="HisKA"/>
    <property type="match status" value="1"/>
</dbReference>
<sequence>MKNKIRILLFVLTLLFFATAVTVKNAITDKDVLDLESQKVTQNIYLKEQIIDEIFGDSILQKTFINSERYPLQVREIANEYKEKQIYLYLFKNSSPIYWSTNIYVPETDAGLKEGISYINGDNFSFLAKKKILSGGMHLVALTPIERQFQTNYIARARQNYIGALTTTQLQVSKFGDSDDIRNIYSQGGQYLFSVKLKNGKYNNIYLNIQLICWVLGTICCVILISSICVNIARNGKPILSIIILAVTFTIIRLIDLETNWLSQISDYQLFSPKVYAYNYLAPNLWSYLINSTVLLWVLCFIIFIKKHIVIPEFFLKRNLRNWVFLGILLFVYYIFNEQFRQLASLITHSSFSTEDLITLFFTYDFTIYHILIYSLNIFSIFLITDILVFLGKILTPKTTINLNIQLIALVITLIVSGFYQDFSLINVLIGILIMMSSFDKSILKYNNIYTQIITILTIVCITTIKYADAINENNKEHMKLMLLNLESDDDVEAVSLFAGIESRIKQDERLKKLIEIASRNPNTHLIDDYIQKNYLAALSSNYNLSTYYYFNGLPLANYVSNPLLDFREKVISNANKITNTETFYKSKTEIGFYDYFSLLSLQDNNGNSYTVIINLKKSLTNIASFIPFLNKNTGIDDHPNSKIKDFNFAIYKEGALISQNGKYTYSNHDPYHTQKINEFIYINDDDSYNHVIYRPDENTTLIVSKQIQSSWQFITVVSITFLYLYILINLVRLLSQILPVYVRQNVTLMNLFLRLRYSIAQIRYSSRIQTLVITSVLIAIVISGIISFYSIKIQTAKTRKEHKLNFVNETIQNLQDIAVKDSSQSYLTSLHKTMSSLTNVHVMDFNLYDKNGKLFFTTQPAIYNNSLVSSFINPNAFMEMNVLKKNETLVYEQIIDFTYESSYGAIKDGNYRTIAYLGIPYFDYLEVERQNTNILLKTILNIYTIILIIFAFLSLYISNKITEPLQMIRKKLSQTNISDKPNESLYWEKDDEIGLLVKEYNYMLVKLEQHAKQLRHAERESVWREMAQQVAHEIKNPLTPMKLGIQQLNRSFKDNDSRFPERFEKISNSFIEQIEALANIASEFSAFAKLPESHFIVLNLIEKINKSIHVYDNLPNVKIQLHNETTFGERIEIFGDRDQVIRTFNNLIKNAIEATLGRRRPKIVITIKSHDDNHVMVEVSDNGFGIPEEVIPKIFKPNFTTKSSGTGLGLAFVKQTITGMGGTIDYQTKLNQGTTFFIVLPLYTGEEKLL</sequence>
<keyword evidence="9" id="KW-1133">Transmembrane helix</keyword>
<dbReference type="PROSITE" id="PS50109">
    <property type="entry name" value="HIS_KIN"/>
    <property type="match status" value="1"/>
</dbReference>
<dbReference type="PANTHER" id="PTHR43065">
    <property type="entry name" value="SENSOR HISTIDINE KINASE"/>
    <property type="match status" value="1"/>
</dbReference>
<dbReference type="SUPFAM" id="SSF55874">
    <property type="entry name" value="ATPase domain of HSP90 chaperone/DNA topoisomerase II/histidine kinase"/>
    <property type="match status" value="1"/>
</dbReference>
<dbReference type="PANTHER" id="PTHR43065:SF10">
    <property type="entry name" value="PEROXIDE STRESS-ACTIVATED HISTIDINE KINASE MAK3"/>
    <property type="match status" value="1"/>
</dbReference>
<organism evidence="12 13">
    <name type="scientific">Sphingobacterium alimentarium</name>
    <dbReference type="NCBI Taxonomy" id="797292"/>
    <lineage>
        <taxon>Bacteria</taxon>
        <taxon>Pseudomonadati</taxon>
        <taxon>Bacteroidota</taxon>
        <taxon>Sphingobacteriia</taxon>
        <taxon>Sphingobacteriales</taxon>
        <taxon>Sphingobacteriaceae</taxon>
        <taxon>Sphingobacterium</taxon>
    </lineage>
</organism>
<evidence type="ECO:0000256" key="6">
    <source>
        <dbReference type="ARBA" id="ARBA00022777"/>
    </source>
</evidence>
<comment type="caution">
    <text evidence="12">The sequence shown here is derived from an EMBL/GenBank/DDBJ whole genome shotgun (WGS) entry which is preliminary data.</text>
</comment>
<dbReference type="CDD" id="cd00082">
    <property type="entry name" value="HisKA"/>
    <property type="match status" value="1"/>
</dbReference>
<feature type="chain" id="PRO_5020342488" description="histidine kinase" evidence="10">
    <location>
        <begin position="21"/>
        <end position="1251"/>
    </location>
</feature>
<accession>A0A4V2VU28</accession>
<dbReference type="EMBL" id="SMBZ01000034">
    <property type="protein sequence ID" value="TCV10359.1"/>
    <property type="molecule type" value="Genomic_DNA"/>
</dbReference>
<keyword evidence="10" id="KW-0732">Signal</keyword>